<dbReference type="Proteomes" id="UP001174909">
    <property type="component" value="Unassembled WGS sequence"/>
</dbReference>
<reference evidence="3" key="1">
    <citation type="submission" date="2023-03" db="EMBL/GenBank/DDBJ databases">
        <authorList>
            <person name="Steffen K."/>
            <person name="Cardenas P."/>
        </authorList>
    </citation>
    <scope>NUCLEOTIDE SEQUENCE</scope>
</reference>
<feature type="coiled-coil region" evidence="1">
    <location>
        <begin position="481"/>
        <end position="508"/>
    </location>
</feature>
<evidence type="ECO:0000256" key="1">
    <source>
        <dbReference type="SAM" id="Coils"/>
    </source>
</evidence>
<dbReference type="AlphaFoldDB" id="A0AA35TKQ7"/>
<keyword evidence="4" id="KW-1185">Reference proteome</keyword>
<name>A0AA35TKQ7_GEOBA</name>
<feature type="coiled-coil region" evidence="1">
    <location>
        <begin position="89"/>
        <end position="116"/>
    </location>
</feature>
<accession>A0AA35TKQ7</accession>
<sequence length="575" mass="65271">MATETKATSHFTSLSAEAAMDVPPQDTSKLIVPQTTKRRKSSANTAAKEAMTTSPEAAEKGPAAEAKSTSTEKETREIVSEAKVMSDLLARLQESLARAADKNDSLLEAIEATEARASREGQPESETSLLRNLRARLAASHTPNSNARRDLSSVAAHFEKQWQKVEESLRLWEMKHRQLRKEQNQLQEHYNKYGRKRKAFEVEKYSWEQELSMARKEILEQDDRLTLLSQQLAGTKEALEVKTSELASQRIAFEEEKLAQETVGAKVQDSEAELLRHKLKEQVLKNVELESSLLRAELGLQQRGEAARALETRLQRLETELQQARLASSRAVKQFEKRTMEANKKLSDMTAELSKAQEHARRFQELLTAERRKQKSLQHALEQEMGKTKGGQGAAGLSVAAQRAYVDTLTETLSPQSKNHGPTRLEDVIRKNEVVMIENRGLRAEVRRLHMENSHLLHRVRFSDSNAHYMRNQVVSNVADRAELLQRLEKAETQYKELESSLTRQAAEWVNKRKSEKNGREDHKMGTGLVRYSHAKMTMTCFQVEPIPVLGASERTWNVTSKSPTQGRCIPVHKW</sequence>
<dbReference type="EMBL" id="CASHTH010003824">
    <property type="protein sequence ID" value="CAI8049948.1"/>
    <property type="molecule type" value="Genomic_DNA"/>
</dbReference>
<feature type="compositionally biased region" description="Polar residues" evidence="2">
    <location>
        <begin position="1"/>
        <end position="15"/>
    </location>
</feature>
<keyword evidence="1" id="KW-0175">Coiled coil</keyword>
<evidence type="ECO:0000313" key="3">
    <source>
        <dbReference type="EMBL" id="CAI8049948.1"/>
    </source>
</evidence>
<feature type="region of interest" description="Disordered" evidence="2">
    <location>
        <begin position="1"/>
        <end position="77"/>
    </location>
</feature>
<gene>
    <name evidence="3" type="ORF">GBAR_LOCUS27483</name>
</gene>
<comment type="caution">
    <text evidence="3">The sequence shown here is derived from an EMBL/GenBank/DDBJ whole genome shotgun (WGS) entry which is preliminary data.</text>
</comment>
<organism evidence="3 4">
    <name type="scientific">Geodia barretti</name>
    <name type="common">Barrett's horny sponge</name>
    <dbReference type="NCBI Taxonomy" id="519541"/>
    <lineage>
        <taxon>Eukaryota</taxon>
        <taxon>Metazoa</taxon>
        <taxon>Porifera</taxon>
        <taxon>Demospongiae</taxon>
        <taxon>Heteroscleromorpha</taxon>
        <taxon>Tetractinellida</taxon>
        <taxon>Astrophorina</taxon>
        <taxon>Geodiidae</taxon>
        <taxon>Geodia</taxon>
    </lineage>
</organism>
<evidence type="ECO:0000256" key="2">
    <source>
        <dbReference type="SAM" id="MobiDB-lite"/>
    </source>
</evidence>
<proteinExistence type="predicted"/>
<feature type="coiled-coil region" evidence="1">
    <location>
        <begin position="300"/>
        <end position="366"/>
    </location>
</feature>
<feature type="coiled-coil region" evidence="1">
    <location>
        <begin position="169"/>
        <end position="196"/>
    </location>
</feature>
<evidence type="ECO:0000313" key="4">
    <source>
        <dbReference type="Proteomes" id="UP001174909"/>
    </source>
</evidence>
<protein>
    <submittedName>
        <fullName evidence="3">Uncharacterized protein</fullName>
    </submittedName>
</protein>